<accession>A0ABY4IL53</accession>
<evidence type="ECO:0000313" key="1">
    <source>
        <dbReference type="EMBL" id="UPL13502.1"/>
    </source>
</evidence>
<dbReference type="Proteomes" id="UP000831963">
    <property type="component" value="Chromosome"/>
</dbReference>
<proteinExistence type="predicted"/>
<dbReference type="InterPro" id="IPR010866">
    <property type="entry name" value="A-2_8-polyST"/>
</dbReference>
<dbReference type="EMBL" id="CP078077">
    <property type="protein sequence ID" value="UPL13502.1"/>
    <property type="molecule type" value="Genomic_DNA"/>
</dbReference>
<protein>
    <submittedName>
        <fullName evidence="1">Alpha-2,8-polysialyltransferase family protein</fullName>
    </submittedName>
</protein>
<name>A0ABY4IL53_9MICO</name>
<dbReference type="Pfam" id="PF07388">
    <property type="entry name" value="A-2_8-polyST"/>
    <property type="match status" value="1"/>
</dbReference>
<sequence length="463" mass="49845">MTRIFALHSAYGLATVAAAIDEGLLEPRPGRVSRGGAGGDRVLVPFVSARVPELVTGIAADPALAALRTRFDRIEDLDALLGPLHPSGWEPEAGDLPLLERLFTRAWNLDADDLELFVQSPQVAPARTLMSLFPRAKITIVGDGLMTYSPMRVPLDHAVRSRIIRVLHADVVPGVAPLAGGPVAASVPVPVAAFGRVLDETDLGEPLLDTAGHPLDDGAPTAIVLGQYLSALGLLTPREEIALQRELIDRAAVAGPARIIFKPHPAAPPLQTDAVRERALSHGVEFAVYRGPLAAEQLARRVDARAVVAAFSTALPTVQALRGTTIASAGASMLLRRLRPYENSNRVPLAIVDALTREDSPYVDPARLQLLVDAVGYAMQPEIAGHLRERAELLLRDLTTGERERYFAPERLRDLRLPGAPAESAARRMLRSAGGTGRMEELRLTAIGARRRAGRAWRVIRGR</sequence>
<organism evidence="1 2">
    <name type="scientific">Microbacterium galbinum</name>
    <dbReference type="NCBI Taxonomy" id="2851646"/>
    <lineage>
        <taxon>Bacteria</taxon>
        <taxon>Bacillati</taxon>
        <taxon>Actinomycetota</taxon>
        <taxon>Actinomycetes</taxon>
        <taxon>Micrococcales</taxon>
        <taxon>Microbacteriaceae</taxon>
        <taxon>Microbacterium</taxon>
    </lineage>
</organism>
<evidence type="ECO:0000313" key="2">
    <source>
        <dbReference type="Proteomes" id="UP000831963"/>
    </source>
</evidence>
<keyword evidence="2" id="KW-1185">Reference proteome</keyword>
<reference evidence="1 2" key="1">
    <citation type="submission" date="2021-06" db="EMBL/GenBank/DDBJ databases">
        <title>Genome-based taxonomic framework of Microbacterium strains isolated from marine environment, the description of four new species and reclassification of four preexisting species.</title>
        <authorList>
            <person name="Lee S.D."/>
            <person name="Kim S.-M."/>
            <person name="Byeon Y.-S."/>
            <person name="Yang H.L."/>
            <person name="Kim I.S."/>
        </authorList>
    </citation>
    <scope>NUCLEOTIDE SEQUENCE [LARGE SCALE GENOMIC DNA]</scope>
    <source>
        <strain evidence="1 2">SSW1-36</strain>
    </source>
</reference>
<gene>
    <name evidence="1" type="ORF">KV396_03045</name>
</gene>
<dbReference type="RefSeq" id="WP_247956773.1">
    <property type="nucleotide sequence ID" value="NZ_CP078077.1"/>
</dbReference>